<keyword evidence="2 3" id="KW-0378">Hydrolase</keyword>
<proteinExistence type="predicted"/>
<evidence type="ECO:0000313" key="6">
    <source>
        <dbReference type="Proteomes" id="UP000316621"/>
    </source>
</evidence>
<evidence type="ECO:0000256" key="1">
    <source>
        <dbReference type="ARBA" id="ARBA00000707"/>
    </source>
</evidence>
<dbReference type="FunFam" id="3.90.70.80:FF:000007">
    <property type="entry name" value="OTU domain-containing protein"/>
    <property type="match status" value="1"/>
</dbReference>
<keyword evidence="3" id="KW-0788">Thiol protease</keyword>
<dbReference type="CDD" id="cd22760">
    <property type="entry name" value="OTU_plant_OTU4-like"/>
    <property type="match status" value="1"/>
</dbReference>
<dbReference type="EC" id="3.4.19.12" evidence="3"/>
<evidence type="ECO:0000259" key="4">
    <source>
        <dbReference type="PROSITE" id="PS50802"/>
    </source>
</evidence>
<comment type="catalytic activity">
    <reaction evidence="1 3">
        <text>Thiol-dependent hydrolysis of ester, thioester, amide, peptide and isopeptide bonds formed by the C-terminal Gly of ubiquitin (a 76-residue protein attached to proteins as an intracellular targeting signal).</text>
        <dbReference type="EC" id="3.4.19.12"/>
    </reaction>
</comment>
<keyword evidence="3" id="KW-0833">Ubl conjugation pathway</keyword>
<comment type="function">
    <text evidence="3">Hydrolase that can remove conjugated ubiquitin from proteins and may therefore play an important regulatory role at the level of protein turnover by preventing degradation.</text>
</comment>
<reference evidence="5 6" key="1">
    <citation type="journal article" date="2018" name="Science">
        <title>The opium poppy genome and morphinan production.</title>
        <authorList>
            <person name="Guo L."/>
            <person name="Winzer T."/>
            <person name="Yang X."/>
            <person name="Li Y."/>
            <person name="Ning Z."/>
            <person name="He Z."/>
            <person name="Teodor R."/>
            <person name="Lu Y."/>
            <person name="Bowser T.A."/>
            <person name="Graham I.A."/>
            <person name="Ye K."/>
        </authorList>
    </citation>
    <scope>NUCLEOTIDE SEQUENCE [LARGE SCALE GENOMIC DNA]</scope>
    <source>
        <strain evidence="6">cv. HN1</strain>
        <tissue evidence="5">Leaves</tissue>
    </source>
</reference>
<keyword evidence="3" id="KW-0645">Protease</keyword>
<comment type="subcellular location">
    <subcellularLocation>
        <location evidence="3">Cytoplasm</location>
    </subcellularLocation>
</comment>
<evidence type="ECO:0000256" key="3">
    <source>
        <dbReference type="RuleBase" id="RU367104"/>
    </source>
</evidence>
<dbReference type="PANTHER" id="PTHR13312:SF6">
    <property type="entry name" value="UBIQUITIN THIOESTERASE OTU"/>
    <property type="match status" value="1"/>
</dbReference>
<dbReference type="GO" id="GO:0016579">
    <property type="term" value="P:protein deubiquitination"/>
    <property type="evidence" value="ECO:0007669"/>
    <property type="project" value="TreeGrafter"/>
</dbReference>
<dbReference type="GO" id="GO:0005829">
    <property type="term" value="C:cytosol"/>
    <property type="evidence" value="ECO:0007669"/>
    <property type="project" value="TreeGrafter"/>
</dbReference>
<dbReference type="GO" id="GO:0036503">
    <property type="term" value="P:ERAD pathway"/>
    <property type="evidence" value="ECO:0007669"/>
    <property type="project" value="TreeGrafter"/>
</dbReference>
<dbReference type="SUPFAM" id="SSF54001">
    <property type="entry name" value="Cysteine proteinases"/>
    <property type="match status" value="1"/>
</dbReference>
<dbReference type="InterPro" id="IPR047947">
    <property type="entry name" value="OTU4_OTU"/>
</dbReference>
<dbReference type="GO" id="GO:0005634">
    <property type="term" value="C:nucleus"/>
    <property type="evidence" value="ECO:0007669"/>
    <property type="project" value="TreeGrafter"/>
</dbReference>
<evidence type="ECO:0000256" key="2">
    <source>
        <dbReference type="ARBA" id="ARBA00022801"/>
    </source>
</evidence>
<dbReference type="EMBL" id="CM010715">
    <property type="protein sequence ID" value="RZC46729.1"/>
    <property type="molecule type" value="Genomic_DNA"/>
</dbReference>
<dbReference type="AlphaFoldDB" id="A0A4Y7IH23"/>
<accession>A0A4Y7IH23</accession>
<dbReference type="Proteomes" id="UP000316621">
    <property type="component" value="Chromosome 1"/>
</dbReference>
<dbReference type="PROSITE" id="PS50802">
    <property type="entry name" value="OTU"/>
    <property type="match status" value="1"/>
</dbReference>
<protein>
    <recommendedName>
        <fullName evidence="3">Ubiquitin thioesterase OTU</fullName>
        <ecNumber evidence="3">3.4.19.12</ecNumber>
    </recommendedName>
</protein>
<organism evidence="5 6">
    <name type="scientific">Papaver somniferum</name>
    <name type="common">Opium poppy</name>
    <dbReference type="NCBI Taxonomy" id="3469"/>
    <lineage>
        <taxon>Eukaryota</taxon>
        <taxon>Viridiplantae</taxon>
        <taxon>Streptophyta</taxon>
        <taxon>Embryophyta</taxon>
        <taxon>Tracheophyta</taxon>
        <taxon>Spermatophyta</taxon>
        <taxon>Magnoliopsida</taxon>
        <taxon>Ranunculales</taxon>
        <taxon>Papaveraceae</taxon>
        <taxon>Papaveroideae</taxon>
        <taxon>Papaver</taxon>
    </lineage>
</organism>
<dbReference type="InterPro" id="IPR038765">
    <property type="entry name" value="Papain-like_cys_pep_sf"/>
</dbReference>
<keyword evidence="3" id="KW-0963">Cytoplasm</keyword>
<dbReference type="STRING" id="3469.A0A4Y7IH23"/>
<evidence type="ECO:0000313" key="5">
    <source>
        <dbReference type="EMBL" id="RZC46729.1"/>
    </source>
</evidence>
<sequence>MVDDAGNVAGAWSKKGVVADEEQAEVLAAYEAIKHARLVNVQHLHLEAADSVDADMIACSHIIVSAKQVTLLTERAAKQMGAHVRNVVSCLPSNASCSYFHSAEFQPKYASLTISRGLSGSSTNASQAFQGCSSVFSFSKHRRKSKSVIVKSLLSSTGSQTCCFGMSLPCENTSLTLSLPKQEMVTKTRWKRGHASWVCGAASTGLLGTLVCFSSSKPVYAEASKDENTEKDECDLSSSHGKKVYSDFSITGIPGDGRCLFRSVAHGACVRSGKPSPNEILQKELADDLRARVADEFVRRREETEWFVEGDFDTYISQIRKPHVWGGEPELFMASHVLRMPITVYMFDGNAGGLISIAEYGQEYYGGKDDPIRVLYHGFGHYDALQIPGTKSVKARL</sequence>
<dbReference type="GO" id="GO:0030968">
    <property type="term" value="P:endoplasmic reticulum unfolded protein response"/>
    <property type="evidence" value="ECO:0007669"/>
    <property type="project" value="TreeGrafter"/>
</dbReference>
<dbReference type="Gramene" id="RZC46729">
    <property type="protein sequence ID" value="RZC46729"/>
    <property type="gene ID" value="C5167_039676"/>
</dbReference>
<dbReference type="Pfam" id="PF02338">
    <property type="entry name" value="OTU"/>
    <property type="match status" value="1"/>
</dbReference>
<dbReference type="GO" id="GO:0004843">
    <property type="term" value="F:cysteine-type deubiquitinase activity"/>
    <property type="evidence" value="ECO:0007669"/>
    <property type="project" value="UniProtKB-UniRule"/>
</dbReference>
<name>A0A4Y7IH23_PAPSO</name>
<feature type="domain" description="OTU" evidence="4">
    <location>
        <begin position="248"/>
        <end position="388"/>
    </location>
</feature>
<gene>
    <name evidence="5" type="ORF">C5167_039676</name>
</gene>
<dbReference type="PANTHER" id="PTHR13312">
    <property type="entry name" value="HIV-INDUCED PROTEIN-7-LIKE PROTEASE"/>
    <property type="match status" value="1"/>
</dbReference>
<dbReference type="InterPro" id="IPR003323">
    <property type="entry name" value="OTU_dom"/>
</dbReference>
<keyword evidence="6" id="KW-1185">Reference proteome</keyword>
<dbReference type="Gene3D" id="3.90.70.80">
    <property type="match status" value="1"/>
</dbReference>